<dbReference type="Pfam" id="PF16010">
    <property type="entry name" value="CDH-cyt"/>
    <property type="match status" value="1"/>
</dbReference>
<dbReference type="InterPro" id="IPR006593">
    <property type="entry name" value="Cyt_b561/ferric_Rdtase_TM"/>
</dbReference>
<evidence type="ECO:0000256" key="1">
    <source>
        <dbReference type="ARBA" id="ARBA00004370"/>
    </source>
</evidence>
<dbReference type="Pfam" id="PF03188">
    <property type="entry name" value="Cytochrom_B561"/>
    <property type="match status" value="1"/>
</dbReference>
<keyword evidence="4" id="KW-0249">Electron transport</keyword>
<feature type="transmembrane region" description="Helical" evidence="8">
    <location>
        <begin position="181"/>
        <end position="199"/>
    </location>
</feature>
<name>A0ABR3YCU9_9EURO</name>
<evidence type="ECO:0000256" key="8">
    <source>
        <dbReference type="SAM" id="Phobius"/>
    </source>
</evidence>
<feature type="transmembrane region" description="Helical" evidence="8">
    <location>
        <begin position="273"/>
        <end position="294"/>
    </location>
</feature>
<keyword evidence="6 8" id="KW-0472">Membrane</keyword>
<feature type="domain" description="Cytochrome b561" evidence="9">
    <location>
        <begin position="149"/>
        <end position="265"/>
    </location>
</feature>
<evidence type="ECO:0000313" key="11">
    <source>
        <dbReference type="Proteomes" id="UP001583193"/>
    </source>
</evidence>
<keyword evidence="11" id="KW-1185">Reference proteome</keyword>
<dbReference type="SUPFAM" id="SSF49344">
    <property type="entry name" value="CBD9-like"/>
    <property type="match status" value="1"/>
</dbReference>
<sequence>MAGALMFILYSDSSQKELAVSVRTATGHVMPTVITDTPPDVNVTKAVVVPETGAYLAEIVCHSCDKWPAIDFNSASQPWMFAENQGQVFNSFDTNAKLDMHQGHGHLVVDMPSTLLSTDESIPAIDSQKQSFGIRVVTHGKETSMAVKIHGFIMTICFMGIFYFGTVMIRWPHSQSFRLHWVAQLVASLLAIASAAYMLSRAKHLGTHKRIGLVATSLLIVQGWVGYKHHIVFVQQHRRSLFSTLHVWLGRSILCLGIFNIGTGMYYSGWSVLGLSVWFVIALSEVAFFVYVSIRHRRRKQQEDKSSKVVDQEDAHGGVNENGEEIEGVPLMERMT</sequence>
<dbReference type="PANTHER" id="PTHR47797">
    <property type="entry name" value="DEHYDROGENASE, PUTATIVE (AFU_ORTHOLOGUE AFUA_8G05805)-RELATED"/>
    <property type="match status" value="1"/>
</dbReference>
<comment type="subcellular location">
    <subcellularLocation>
        <location evidence="1">Membrane</location>
    </subcellularLocation>
</comment>
<dbReference type="CDD" id="cd09630">
    <property type="entry name" value="CDH_like_cytochrome"/>
    <property type="match status" value="1"/>
</dbReference>
<feature type="transmembrane region" description="Helical" evidence="8">
    <location>
        <begin position="248"/>
        <end position="267"/>
    </location>
</feature>
<evidence type="ECO:0000313" key="10">
    <source>
        <dbReference type="EMBL" id="KAL1886141.1"/>
    </source>
</evidence>
<dbReference type="SMART" id="SM00665">
    <property type="entry name" value="B561"/>
    <property type="match status" value="1"/>
</dbReference>
<accession>A0ABR3YCU9</accession>
<dbReference type="PANTHER" id="PTHR47797:SF3">
    <property type="entry name" value="CYTOCHROME B561 DOMAIN-CONTAINING PROTEIN"/>
    <property type="match status" value="1"/>
</dbReference>
<evidence type="ECO:0000256" key="7">
    <source>
        <dbReference type="SAM" id="MobiDB-lite"/>
    </source>
</evidence>
<proteinExistence type="predicted"/>
<feature type="region of interest" description="Disordered" evidence="7">
    <location>
        <begin position="303"/>
        <end position="336"/>
    </location>
</feature>
<comment type="caution">
    <text evidence="10">The sequence shown here is derived from an EMBL/GenBank/DDBJ whole genome shotgun (WGS) entry which is preliminary data.</text>
</comment>
<dbReference type="Gene3D" id="2.60.40.1210">
    <property type="entry name" value="Cellobiose dehydrogenase, cytochrome domain"/>
    <property type="match status" value="1"/>
</dbReference>
<protein>
    <recommendedName>
        <fullName evidence="9">Cytochrome b561 domain-containing protein</fullName>
    </recommendedName>
</protein>
<gene>
    <name evidence="10" type="ORF">Plec18167_000070</name>
</gene>
<keyword evidence="2" id="KW-0813">Transport</keyword>
<evidence type="ECO:0000256" key="2">
    <source>
        <dbReference type="ARBA" id="ARBA00022448"/>
    </source>
</evidence>
<organism evidence="10 11">
    <name type="scientific">Paecilomyces lecythidis</name>
    <dbReference type="NCBI Taxonomy" id="3004212"/>
    <lineage>
        <taxon>Eukaryota</taxon>
        <taxon>Fungi</taxon>
        <taxon>Dikarya</taxon>
        <taxon>Ascomycota</taxon>
        <taxon>Pezizomycotina</taxon>
        <taxon>Eurotiomycetes</taxon>
        <taxon>Eurotiomycetidae</taxon>
        <taxon>Eurotiales</taxon>
        <taxon>Thermoascaceae</taxon>
        <taxon>Paecilomyces</taxon>
    </lineage>
</organism>
<dbReference type="Gene3D" id="1.20.120.1770">
    <property type="match status" value="1"/>
</dbReference>
<feature type="compositionally biased region" description="Basic and acidic residues" evidence="7">
    <location>
        <begin position="303"/>
        <end position="316"/>
    </location>
</feature>
<dbReference type="Proteomes" id="UP001583193">
    <property type="component" value="Unassembled WGS sequence"/>
</dbReference>
<feature type="transmembrane region" description="Helical" evidence="8">
    <location>
        <begin position="149"/>
        <end position="169"/>
    </location>
</feature>
<reference evidence="10 11" key="1">
    <citation type="journal article" date="2024" name="IMA Fungus">
        <title>IMA Genome - F19 : A genome assembly and annotation guide to empower mycologists, including annotated draft genome sequences of Ceratocystis pirilliformis, Diaporthe australafricana, Fusarium ophioides, Paecilomyces lecythidis, and Sporothrix stenoceras.</title>
        <authorList>
            <person name="Aylward J."/>
            <person name="Wilson A.M."/>
            <person name="Visagie C.M."/>
            <person name="Spraker J."/>
            <person name="Barnes I."/>
            <person name="Buitendag C."/>
            <person name="Ceriani C."/>
            <person name="Del Mar Angel L."/>
            <person name="du Plessis D."/>
            <person name="Fuchs T."/>
            <person name="Gasser K."/>
            <person name="Kramer D."/>
            <person name="Li W."/>
            <person name="Munsamy K."/>
            <person name="Piso A."/>
            <person name="Price J.L."/>
            <person name="Sonnekus B."/>
            <person name="Thomas C."/>
            <person name="van der Nest A."/>
            <person name="van Dijk A."/>
            <person name="van Heerden A."/>
            <person name="van Vuuren N."/>
            <person name="Yilmaz N."/>
            <person name="Duong T.A."/>
            <person name="van der Merwe N.A."/>
            <person name="Wingfield M.J."/>
            <person name="Wingfield B.D."/>
        </authorList>
    </citation>
    <scope>NUCLEOTIDE SEQUENCE [LARGE SCALE GENOMIC DNA]</scope>
    <source>
        <strain evidence="10 11">CMW 18167</strain>
    </source>
</reference>
<keyword evidence="3 8" id="KW-0812">Transmembrane</keyword>
<dbReference type="EMBL" id="JAVDPF010000001">
    <property type="protein sequence ID" value="KAL1886141.1"/>
    <property type="molecule type" value="Genomic_DNA"/>
</dbReference>
<evidence type="ECO:0000256" key="5">
    <source>
        <dbReference type="ARBA" id="ARBA00022989"/>
    </source>
</evidence>
<evidence type="ECO:0000259" key="9">
    <source>
        <dbReference type="SMART" id="SM00665"/>
    </source>
</evidence>
<dbReference type="InterPro" id="IPR015920">
    <property type="entry name" value="Cellobiose_DH-like_cyt"/>
</dbReference>
<keyword evidence="5 8" id="KW-1133">Transmembrane helix</keyword>
<evidence type="ECO:0000256" key="4">
    <source>
        <dbReference type="ARBA" id="ARBA00022982"/>
    </source>
</evidence>
<dbReference type="CDD" id="cd08760">
    <property type="entry name" value="Cyt_b561_FRRS1_like"/>
    <property type="match status" value="1"/>
</dbReference>
<evidence type="ECO:0000256" key="3">
    <source>
        <dbReference type="ARBA" id="ARBA00022692"/>
    </source>
</evidence>
<evidence type="ECO:0000256" key="6">
    <source>
        <dbReference type="ARBA" id="ARBA00023136"/>
    </source>
</evidence>